<evidence type="ECO:0000313" key="2">
    <source>
        <dbReference type="EMBL" id="KAL3829135.1"/>
    </source>
</evidence>
<protein>
    <submittedName>
        <fullName evidence="2">Uncharacterized protein</fullName>
    </submittedName>
</protein>
<sequence>MDKGFWMPKGTGHGNEGDPVFDNSSRMEPKRARRWFLDADEPELFPSKKQVVEASISKPDSGINMSSVLSWENSSGFQSAPNQFMNRLFGSETTTPVNLSDAVTDSSNTRRQITTNEQFKNDASVGLSMSYGIEESETGVGYDGTRKVKVNQVKDPENVFNASLENTFITMGQPYGKEGGNVTYDIGDANINSTFGKGIDNTISITPSCNKGDSNTISFGGYGDESVMETLTRPKFLAKKRWMCLMSMLQKYLKPDWTLHLKISQRQNLLEKKHQTASHLMLGV</sequence>
<keyword evidence="3" id="KW-1185">Reference proteome</keyword>
<dbReference type="Proteomes" id="UP001634393">
    <property type="component" value="Unassembled WGS sequence"/>
</dbReference>
<proteinExistence type="predicted"/>
<organism evidence="2 3">
    <name type="scientific">Penstemon smallii</name>
    <dbReference type="NCBI Taxonomy" id="265156"/>
    <lineage>
        <taxon>Eukaryota</taxon>
        <taxon>Viridiplantae</taxon>
        <taxon>Streptophyta</taxon>
        <taxon>Embryophyta</taxon>
        <taxon>Tracheophyta</taxon>
        <taxon>Spermatophyta</taxon>
        <taxon>Magnoliopsida</taxon>
        <taxon>eudicotyledons</taxon>
        <taxon>Gunneridae</taxon>
        <taxon>Pentapetalae</taxon>
        <taxon>asterids</taxon>
        <taxon>lamiids</taxon>
        <taxon>Lamiales</taxon>
        <taxon>Plantaginaceae</taxon>
        <taxon>Cheloneae</taxon>
        <taxon>Penstemon</taxon>
    </lineage>
</organism>
<name>A0ABD3SXR0_9LAMI</name>
<dbReference type="EMBL" id="JBJXBP010000005">
    <property type="protein sequence ID" value="KAL3829135.1"/>
    <property type="molecule type" value="Genomic_DNA"/>
</dbReference>
<accession>A0ABD3SXR0</accession>
<evidence type="ECO:0000313" key="3">
    <source>
        <dbReference type="Proteomes" id="UP001634393"/>
    </source>
</evidence>
<evidence type="ECO:0000256" key="1">
    <source>
        <dbReference type="SAM" id="MobiDB-lite"/>
    </source>
</evidence>
<gene>
    <name evidence="2" type="ORF">ACJIZ3_017937</name>
</gene>
<comment type="caution">
    <text evidence="2">The sequence shown here is derived from an EMBL/GenBank/DDBJ whole genome shotgun (WGS) entry which is preliminary data.</text>
</comment>
<reference evidence="2 3" key="1">
    <citation type="submission" date="2024-12" db="EMBL/GenBank/DDBJ databases">
        <title>The unique morphological basis and parallel evolutionary history of personate flowers in Penstemon.</title>
        <authorList>
            <person name="Depatie T.H."/>
            <person name="Wessinger C.A."/>
        </authorList>
    </citation>
    <scope>NUCLEOTIDE SEQUENCE [LARGE SCALE GENOMIC DNA]</scope>
    <source>
        <strain evidence="2">WTNN_2</strain>
        <tissue evidence="2">Leaf</tissue>
    </source>
</reference>
<dbReference type="AlphaFoldDB" id="A0ABD3SXR0"/>
<feature type="region of interest" description="Disordered" evidence="1">
    <location>
        <begin position="1"/>
        <end position="26"/>
    </location>
</feature>